<keyword evidence="1" id="KW-0238">DNA-binding</keyword>
<evidence type="ECO:0000313" key="3">
    <source>
        <dbReference type="EMBL" id="QUD89620.1"/>
    </source>
</evidence>
<dbReference type="Pfam" id="PF12833">
    <property type="entry name" value="HTH_18"/>
    <property type="match status" value="1"/>
</dbReference>
<organism evidence="3 4">
    <name type="scientific">Phenylobacterium montanum</name>
    <dbReference type="NCBI Taxonomy" id="2823693"/>
    <lineage>
        <taxon>Bacteria</taxon>
        <taxon>Pseudomonadati</taxon>
        <taxon>Pseudomonadota</taxon>
        <taxon>Alphaproteobacteria</taxon>
        <taxon>Caulobacterales</taxon>
        <taxon>Caulobacteraceae</taxon>
        <taxon>Phenylobacterium</taxon>
    </lineage>
</organism>
<dbReference type="GO" id="GO:0005829">
    <property type="term" value="C:cytosol"/>
    <property type="evidence" value="ECO:0007669"/>
    <property type="project" value="TreeGrafter"/>
</dbReference>
<dbReference type="InterPro" id="IPR032687">
    <property type="entry name" value="AraC-type_N"/>
</dbReference>
<evidence type="ECO:0000259" key="2">
    <source>
        <dbReference type="PROSITE" id="PS01124"/>
    </source>
</evidence>
<dbReference type="Pfam" id="PF12625">
    <property type="entry name" value="Arabinose_bd"/>
    <property type="match status" value="1"/>
</dbReference>
<dbReference type="GO" id="GO:0000976">
    <property type="term" value="F:transcription cis-regulatory region binding"/>
    <property type="evidence" value="ECO:0007669"/>
    <property type="project" value="TreeGrafter"/>
</dbReference>
<dbReference type="GO" id="GO:0003700">
    <property type="term" value="F:DNA-binding transcription factor activity"/>
    <property type="evidence" value="ECO:0007669"/>
    <property type="project" value="InterPro"/>
</dbReference>
<dbReference type="PANTHER" id="PTHR47894:SF4">
    <property type="entry name" value="HTH-TYPE TRANSCRIPTIONAL REGULATOR GADX"/>
    <property type="match status" value="1"/>
</dbReference>
<name>A0A975G2D8_9CAUL</name>
<dbReference type="Gene3D" id="1.10.10.60">
    <property type="entry name" value="Homeodomain-like"/>
    <property type="match status" value="1"/>
</dbReference>
<feature type="domain" description="HTH araC/xylS-type" evidence="2">
    <location>
        <begin position="229"/>
        <end position="320"/>
    </location>
</feature>
<evidence type="ECO:0000256" key="1">
    <source>
        <dbReference type="ARBA" id="ARBA00023125"/>
    </source>
</evidence>
<protein>
    <submittedName>
        <fullName evidence="3">AraC family transcriptional regulator ligand-binding domain-containing protein</fullName>
    </submittedName>
</protein>
<keyword evidence="4" id="KW-1185">Reference proteome</keyword>
<dbReference type="RefSeq" id="WP_211939672.1">
    <property type="nucleotide sequence ID" value="NZ_CP073078.1"/>
</dbReference>
<gene>
    <name evidence="3" type="ORF">KCG34_06990</name>
</gene>
<dbReference type="KEGG" id="caul:KCG34_06990"/>
<dbReference type="PROSITE" id="PS01124">
    <property type="entry name" value="HTH_ARAC_FAMILY_2"/>
    <property type="match status" value="1"/>
</dbReference>
<dbReference type="AlphaFoldDB" id="A0A975G2D8"/>
<evidence type="ECO:0000313" key="4">
    <source>
        <dbReference type="Proteomes" id="UP000676409"/>
    </source>
</evidence>
<dbReference type="PANTHER" id="PTHR47894">
    <property type="entry name" value="HTH-TYPE TRANSCRIPTIONAL REGULATOR GADX"/>
    <property type="match status" value="1"/>
</dbReference>
<accession>A0A975G2D8</accession>
<dbReference type="Proteomes" id="UP000676409">
    <property type="component" value="Chromosome"/>
</dbReference>
<reference evidence="3" key="1">
    <citation type="submission" date="2021-04" db="EMBL/GenBank/DDBJ databases">
        <title>The complete genome sequence of Caulobacter sp. S6.</title>
        <authorList>
            <person name="Tang Y."/>
            <person name="Ouyang W."/>
            <person name="Liu Q."/>
            <person name="Huang B."/>
            <person name="Guo Z."/>
            <person name="Lei P."/>
        </authorList>
    </citation>
    <scope>NUCLEOTIDE SEQUENCE</scope>
    <source>
        <strain evidence="3">S6</strain>
    </source>
</reference>
<dbReference type="EMBL" id="CP073078">
    <property type="protein sequence ID" value="QUD89620.1"/>
    <property type="molecule type" value="Genomic_DNA"/>
</dbReference>
<proteinExistence type="predicted"/>
<sequence length="330" mass="36508">MSDDTIQGQTLDRALDAARRRGLDPQRFFRQAGVQPILATWADNRVSSRLFADFLHWAAIEGDDPTFGLHVGADFERGDLGALGYFLLNAPTIGEGLAASERWFAYLQDGGFFRARRMGPDLELLYDGGDLPEGARRQDAECGLAIIAGQLRKSIGVRPREVRSRDHANAAEEAIRSHFGCRVIYGCPDYGLVYDADILGKPIRGADPVLFQILGEYVALKVGALPPRNDIVAEVKWRLGRGLADGTARLTAVAKDLKVSPRTLQRRLAERGESFDALLEQVRLQAFSDLRSTSGMKKCAISAELGFSNPSAFHRWSRRHVTAHHKSEEH</sequence>
<dbReference type="InterPro" id="IPR018060">
    <property type="entry name" value="HTH_AraC"/>
</dbReference>